<dbReference type="GO" id="GO:0045892">
    <property type="term" value="P:negative regulation of DNA-templated transcription"/>
    <property type="evidence" value="ECO:0007669"/>
    <property type="project" value="TreeGrafter"/>
</dbReference>
<dbReference type="SUPFAM" id="SSF46785">
    <property type="entry name" value="Winged helix' DNA-binding domain"/>
    <property type="match status" value="1"/>
</dbReference>
<evidence type="ECO:0000256" key="3">
    <source>
        <dbReference type="ARBA" id="ARBA00020910"/>
    </source>
</evidence>
<dbReference type="Proteomes" id="UP000253769">
    <property type="component" value="Unassembled WGS sequence"/>
</dbReference>
<evidence type="ECO:0000313" key="13">
    <source>
        <dbReference type="Proteomes" id="UP000253769"/>
    </source>
</evidence>
<dbReference type="InterPro" id="IPR002481">
    <property type="entry name" value="FUR"/>
</dbReference>
<comment type="subcellular location">
    <subcellularLocation>
        <location evidence="1 11">Cytoplasm</location>
    </subcellularLocation>
</comment>
<proteinExistence type="inferred from homology"/>
<accession>A0A369W9Y1</accession>
<evidence type="ECO:0000256" key="9">
    <source>
        <dbReference type="ARBA" id="ARBA00023125"/>
    </source>
</evidence>
<keyword evidence="10 11" id="KW-0804">Transcription</keyword>
<dbReference type="PANTHER" id="PTHR33202">
    <property type="entry name" value="ZINC UPTAKE REGULATION PROTEIN"/>
    <property type="match status" value="1"/>
</dbReference>
<organism evidence="12 13">
    <name type="scientific">Motiliproteus coralliicola</name>
    <dbReference type="NCBI Taxonomy" id="2283196"/>
    <lineage>
        <taxon>Bacteria</taxon>
        <taxon>Pseudomonadati</taxon>
        <taxon>Pseudomonadota</taxon>
        <taxon>Gammaproteobacteria</taxon>
        <taxon>Oceanospirillales</taxon>
        <taxon>Oceanospirillaceae</taxon>
        <taxon>Motiliproteus</taxon>
    </lineage>
</organism>
<gene>
    <name evidence="11" type="primary">fur</name>
    <name evidence="12" type="ORF">DV711_17670</name>
</gene>
<dbReference type="OrthoDB" id="8659436at2"/>
<dbReference type="GO" id="GO:0003700">
    <property type="term" value="F:DNA-binding transcription factor activity"/>
    <property type="evidence" value="ECO:0007669"/>
    <property type="project" value="UniProtKB-UniRule"/>
</dbReference>
<keyword evidence="8 11" id="KW-0805">Transcription regulation</keyword>
<keyword evidence="7 11" id="KW-0862">Zinc</keyword>
<dbReference type="PANTHER" id="PTHR33202:SF8">
    <property type="entry name" value="PEROXIDE-RESPONSIVE REPRESSOR PERR"/>
    <property type="match status" value="1"/>
</dbReference>
<evidence type="ECO:0000256" key="10">
    <source>
        <dbReference type="ARBA" id="ARBA00023163"/>
    </source>
</evidence>
<dbReference type="CDD" id="cd07153">
    <property type="entry name" value="Fur_like"/>
    <property type="match status" value="1"/>
</dbReference>
<dbReference type="GO" id="GO:1900376">
    <property type="term" value="P:regulation of secondary metabolite biosynthetic process"/>
    <property type="evidence" value="ECO:0007669"/>
    <property type="project" value="TreeGrafter"/>
</dbReference>
<sequence length="142" mass="15943">MNDVASPSLPAGHDIAQVLKQHQIVPTAQRQQIAAQLLCKHQHVSADQLYHQLYQQGTQVSKATVYNTLGLFVEKGLLREICIDSSRSYYDSNTSPHHHIFNEDTGELIDISEAVLQGLDQSQLPSQTRTEQVELLIRVRNS</sequence>
<comment type="subunit">
    <text evidence="11">Homodimer.</text>
</comment>
<dbReference type="Pfam" id="PF01475">
    <property type="entry name" value="FUR"/>
    <property type="match status" value="1"/>
</dbReference>
<dbReference type="GO" id="GO:0008270">
    <property type="term" value="F:zinc ion binding"/>
    <property type="evidence" value="ECO:0007669"/>
    <property type="project" value="TreeGrafter"/>
</dbReference>
<evidence type="ECO:0000256" key="1">
    <source>
        <dbReference type="ARBA" id="ARBA00004496"/>
    </source>
</evidence>
<keyword evidence="5 11" id="KW-0678">Repressor</keyword>
<keyword evidence="6 11" id="KW-0479">Metal-binding</keyword>
<comment type="similarity">
    <text evidence="2 11">Belongs to the Fur family.</text>
</comment>
<dbReference type="GO" id="GO:0005737">
    <property type="term" value="C:cytoplasm"/>
    <property type="evidence" value="ECO:0007669"/>
    <property type="project" value="UniProtKB-SubCell"/>
</dbReference>
<evidence type="ECO:0000256" key="6">
    <source>
        <dbReference type="ARBA" id="ARBA00022723"/>
    </source>
</evidence>
<evidence type="ECO:0000256" key="11">
    <source>
        <dbReference type="RuleBase" id="RU364037"/>
    </source>
</evidence>
<evidence type="ECO:0000256" key="7">
    <source>
        <dbReference type="ARBA" id="ARBA00022833"/>
    </source>
</evidence>
<dbReference type="InterPro" id="IPR036390">
    <property type="entry name" value="WH_DNA-bd_sf"/>
</dbReference>
<comment type="caution">
    <text evidence="12">The sequence shown here is derived from an EMBL/GenBank/DDBJ whole genome shotgun (WGS) entry which is preliminary data.</text>
</comment>
<dbReference type="GO" id="GO:0000976">
    <property type="term" value="F:transcription cis-regulatory region binding"/>
    <property type="evidence" value="ECO:0007669"/>
    <property type="project" value="TreeGrafter"/>
</dbReference>
<dbReference type="AlphaFoldDB" id="A0A369W9Y1"/>
<keyword evidence="13" id="KW-1185">Reference proteome</keyword>
<reference evidence="12 13" key="1">
    <citation type="submission" date="2018-07" db="EMBL/GenBank/DDBJ databases">
        <title>Motiliproteus coralliicola sp. nov., a bacterium isolated from Coral.</title>
        <authorList>
            <person name="Wang G."/>
        </authorList>
    </citation>
    <scope>NUCLEOTIDE SEQUENCE [LARGE SCALE GENOMIC DNA]</scope>
    <source>
        <strain evidence="12 13">C34</strain>
    </source>
</reference>
<dbReference type="EMBL" id="QQOH01000005">
    <property type="protein sequence ID" value="RDE18477.1"/>
    <property type="molecule type" value="Genomic_DNA"/>
</dbReference>
<dbReference type="RefSeq" id="WP_114697055.1">
    <property type="nucleotide sequence ID" value="NZ_QQOH01000005.1"/>
</dbReference>
<dbReference type="Gene3D" id="1.10.10.10">
    <property type="entry name" value="Winged helix-like DNA-binding domain superfamily/Winged helix DNA-binding domain"/>
    <property type="match status" value="1"/>
</dbReference>
<dbReference type="InterPro" id="IPR036388">
    <property type="entry name" value="WH-like_DNA-bd_sf"/>
</dbReference>
<evidence type="ECO:0000256" key="8">
    <source>
        <dbReference type="ARBA" id="ARBA00023015"/>
    </source>
</evidence>
<keyword evidence="4 11" id="KW-0963">Cytoplasm</keyword>
<evidence type="ECO:0000313" key="12">
    <source>
        <dbReference type="EMBL" id="RDE18477.1"/>
    </source>
</evidence>
<keyword evidence="11" id="KW-0408">Iron</keyword>
<name>A0A369W9Y1_9GAMM</name>
<protein>
    <recommendedName>
        <fullName evidence="3 11">Ferric uptake regulation protein</fullName>
    </recommendedName>
</protein>
<evidence type="ECO:0000256" key="4">
    <source>
        <dbReference type="ARBA" id="ARBA00022490"/>
    </source>
</evidence>
<dbReference type="FunFam" id="1.10.10.10:FF:000007">
    <property type="entry name" value="Ferric uptake regulation protein"/>
    <property type="match status" value="1"/>
</dbReference>
<evidence type="ECO:0000256" key="2">
    <source>
        <dbReference type="ARBA" id="ARBA00007957"/>
    </source>
</evidence>
<evidence type="ECO:0000256" key="5">
    <source>
        <dbReference type="ARBA" id="ARBA00022491"/>
    </source>
</evidence>
<keyword evidence="9 11" id="KW-0238">DNA-binding</keyword>